<keyword evidence="6" id="KW-0805">Transcription regulation</keyword>
<feature type="compositionally biased region" description="Low complexity" evidence="9">
    <location>
        <begin position="391"/>
        <end position="400"/>
    </location>
</feature>
<evidence type="ECO:0000256" key="6">
    <source>
        <dbReference type="ARBA" id="ARBA00023015"/>
    </source>
</evidence>
<dbReference type="STRING" id="1081102.A0A167X8C3"/>
<evidence type="ECO:0000256" key="5">
    <source>
        <dbReference type="ARBA" id="ARBA00022491"/>
    </source>
</evidence>
<dbReference type="EMBL" id="AZHD01000004">
    <property type="protein sequence ID" value="OAA64653.1"/>
    <property type="molecule type" value="Genomic_DNA"/>
</dbReference>
<evidence type="ECO:0000313" key="11">
    <source>
        <dbReference type="Proteomes" id="UP000076874"/>
    </source>
</evidence>
<evidence type="ECO:0000256" key="7">
    <source>
        <dbReference type="ARBA" id="ARBA00023163"/>
    </source>
</evidence>
<evidence type="ECO:0000256" key="8">
    <source>
        <dbReference type="ARBA" id="ARBA00023242"/>
    </source>
</evidence>
<evidence type="ECO:0000313" key="10">
    <source>
        <dbReference type="EMBL" id="OAA64653.1"/>
    </source>
</evidence>
<feature type="region of interest" description="Disordered" evidence="9">
    <location>
        <begin position="391"/>
        <end position="414"/>
    </location>
</feature>
<protein>
    <submittedName>
        <fullName evidence="10">Nrm1-like protein</fullName>
    </submittedName>
</protein>
<keyword evidence="5" id="KW-0678">Repressor</keyword>
<keyword evidence="8" id="KW-0539">Nucleus</keyword>
<feature type="compositionally biased region" description="Low complexity" evidence="9">
    <location>
        <begin position="76"/>
        <end position="87"/>
    </location>
</feature>
<comment type="subcellular location">
    <subcellularLocation>
        <location evidence="2">Cytoplasm</location>
    </subcellularLocation>
    <subcellularLocation>
        <location evidence="1">Nucleus</location>
    </subcellularLocation>
</comment>
<evidence type="ECO:0000256" key="9">
    <source>
        <dbReference type="SAM" id="MobiDB-lite"/>
    </source>
</evidence>
<evidence type="ECO:0000256" key="3">
    <source>
        <dbReference type="ARBA" id="ARBA00006922"/>
    </source>
</evidence>
<feature type="compositionally biased region" description="Polar residues" evidence="9">
    <location>
        <begin position="297"/>
        <end position="313"/>
    </location>
</feature>
<sequence length="482" mass="51435">MLASTSSSLTMNFASQPDVVADRVRRRAELGKMARRLQNRLALAQFKTRHGWEDLTLDMIEPKVEDEIRRKRASDGDVLSDSSSSTSELPYPAGRTLMSSPLKASLFSDAINSSNGSTGHRKRTFAASFDDLHHNLPYDYPHHPHQNNRHASFVMSSPSKRFRSSPPPSNKRSLELAASGPAGGGGGRSSASFAQRSYLPPPPPPPQQQQSTAFSGHAAWKDHHQLSHSSPIKPRRQQHFTTAAGPDVSLFPGARRIADALTSVNYNAPPSDDDDELLPTHSFQASSISLGPPAPGLSSTARGGSHATRSGSPPSTPPMRMRGLPNHGHGRRKKKTAGGAARDDAEHSHGGFGLDNHDDDDFGENGGGEGGGGGGKSGVEGADLLLYLAASPSPANPASRSRMEPPSTPPSKYNSLALPSSMMTTPGGGSMFPNTPGQAFDFSEFVNITPSPAQKPWKTPNLLGSRTPMSVTRRRLTFDDPL</sequence>
<dbReference type="AlphaFoldDB" id="A0A167X8C3"/>
<feature type="region of interest" description="Disordered" evidence="9">
    <location>
        <begin position="71"/>
        <end position="95"/>
    </location>
</feature>
<comment type="caution">
    <text evidence="10">The sequence shown here is derived from an EMBL/GenBank/DDBJ whole genome shotgun (WGS) entry which is preliminary data.</text>
</comment>
<proteinExistence type="inferred from homology"/>
<organism evidence="10 11">
    <name type="scientific">Niveomyces insectorum RCEF 264</name>
    <dbReference type="NCBI Taxonomy" id="1081102"/>
    <lineage>
        <taxon>Eukaryota</taxon>
        <taxon>Fungi</taxon>
        <taxon>Dikarya</taxon>
        <taxon>Ascomycota</taxon>
        <taxon>Pezizomycotina</taxon>
        <taxon>Sordariomycetes</taxon>
        <taxon>Hypocreomycetidae</taxon>
        <taxon>Hypocreales</taxon>
        <taxon>Cordycipitaceae</taxon>
        <taxon>Niveomyces</taxon>
    </lineage>
</organism>
<dbReference type="GO" id="GO:0005634">
    <property type="term" value="C:nucleus"/>
    <property type="evidence" value="ECO:0007669"/>
    <property type="project" value="UniProtKB-SubCell"/>
</dbReference>
<dbReference type="OrthoDB" id="2163387at2759"/>
<feature type="region of interest" description="Disordered" evidence="9">
    <location>
        <begin position="137"/>
        <end position="238"/>
    </location>
</feature>
<feature type="compositionally biased region" description="Gly residues" evidence="9">
    <location>
        <begin position="364"/>
        <end position="378"/>
    </location>
</feature>
<feature type="region of interest" description="Disordered" evidence="9">
    <location>
        <begin position="285"/>
        <end position="379"/>
    </location>
</feature>
<evidence type="ECO:0000256" key="1">
    <source>
        <dbReference type="ARBA" id="ARBA00004123"/>
    </source>
</evidence>
<dbReference type="PANTHER" id="PTHR40468:SF1">
    <property type="entry name" value="TOPOISOMERASE I DAMAGE AFFECTED PROTEIN 11"/>
    <property type="match status" value="1"/>
</dbReference>
<dbReference type="PANTHER" id="PTHR40468">
    <property type="entry name" value="YALI0A15257P"/>
    <property type="match status" value="1"/>
</dbReference>
<gene>
    <name evidence="10" type="ORF">SPI_03300</name>
</gene>
<accession>A0A167X8C3</accession>
<comment type="similarity">
    <text evidence="3">Belongs to the WHI5/NRM1 family.</text>
</comment>
<reference evidence="10 11" key="1">
    <citation type="journal article" date="2016" name="Genome Biol. Evol.">
        <title>Divergent and convergent evolution of fungal pathogenicity.</title>
        <authorList>
            <person name="Shang Y."/>
            <person name="Xiao G."/>
            <person name="Zheng P."/>
            <person name="Cen K."/>
            <person name="Zhan S."/>
            <person name="Wang C."/>
        </authorList>
    </citation>
    <scope>NUCLEOTIDE SEQUENCE [LARGE SCALE GENOMIC DNA]</scope>
    <source>
        <strain evidence="10 11">RCEF 264</strain>
    </source>
</reference>
<evidence type="ECO:0000256" key="2">
    <source>
        <dbReference type="ARBA" id="ARBA00004496"/>
    </source>
</evidence>
<keyword evidence="11" id="KW-1185">Reference proteome</keyword>
<keyword evidence="7" id="KW-0804">Transcription</keyword>
<dbReference type="Pfam" id="PF08528">
    <property type="entry name" value="Whi5"/>
    <property type="match status" value="1"/>
</dbReference>
<dbReference type="GO" id="GO:0005737">
    <property type="term" value="C:cytoplasm"/>
    <property type="evidence" value="ECO:0007669"/>
    <property type="project" value="UniProtKB-SubCell"/>
</dbReference>
<name>A0A167X8C3_9HYPO</name>
<keyword evidence="4" id="KW-0963">Cytoplasm</keyword>
<dbReference type="Proteomes" id="UP000076874">
    <property type="component" value="Unassembled WGS sequence"/>
</dbReference>
<evidence type="ECO:0000256" key="4">
    <source>
        <dbReference type="ARBA" id="ARBA00022490"/>
    </source>
</evidence>
<dbReference type="InterPro" id="IPR013734">
    <property type="entry name" value="TF_Nrm1/Whi5"/>
</dbReference>